<evidence type="ECO:0000313" key="16">
    <source>
        <dbReference type="EMBL" id="KAK7100991.1"/>
    </source>
</evidence>
<evidence type="ECO:0000256" key="6">
    <source>
        <dbReference type="ARBA" id="ARBA00022786"/>
    </source>
</evidence>
<evidence type="ECO:0000256" key="5">
    <source>
        <dbReference type="ARBA" id="ARBA00022679"/>
    </source>
</evidence>
<evidence type="ECO:0000256" key="8">
    <source>
        <dbReference type="ARBA" id="ARBA00061050"/>
    </source>
</evidence>
<evidence type="ECO:0000256" key="12">
    <source>
        <dbReference type="ARBA" id="ARBA00081642"/>
    </source>
</evidence>
<dbReference type="CDD" id="cd23767">
    <property type="entry name" value="IQCD"/>
    <property type="match status" value="1"/>
</dbReference>
<dbReference type="GO" id="GO:0000209">
    <property type="term" value="P:protein polyubiquitination"/>
    <property type="evidence" value="ECO:0007669"/>
    <property type="project" value="InterPro"/>
</dbReference>
<feature type="region of interest" description="Disordered" evidence="14">
    <location>
        <begin position="1"/>
        <end position="48"/>
    </location>
</feature>
<dbReference type="AlphaFoldDB" id="A0AAN9B7Y4"/>
<dbReference type="InterPro" id="IPR035983">
    <property type="entry name" value="Hect_E3_ubiquitin_ligase"/>
</dbReference>
<proteinExistence type="inferred from homology"/>
<dbReference type="SUPFAM" id="SSF56204">
    <property type="entry name" value="Hect, E3 ligase catalytic domain"/>
    <property type="match status" value="1"/>
</dbReference>
<keyword evidence="6 13" id="KW-0833">Ubl conjugation pathway</keyword>
<dbReference type="Gene3D" id="3.90.1750.10">
    <property type="entry name" value="Hect, E3 ligase catalytic domains"/>
    <property type="match status" value="1"/>
</dbReference>
<organism evidence="16 17">
    <name type="scientific">Littorina saxatilis</name>
    <dbReference type="NCBI Taxonomy" id="31220"/>
    <lineage>
        <taxon>Eukaryota</taxon>
        <taxon>Metazoa</taxon>
        <taxon>Spiralia</taxon>
        <taxon>Lophotrochozoa</taxon>
        <taxon>Mollusca</taxon>
        <taxon>Gastropoda</taxon>
        <taxon>Caenogastropoda</taxon>
        <taxon>Littorinimorpha</taxon>
        <taxon>Littorinoidea</taxon>
        <taxon>Littorinidae</taxon>
        <taxon>Littorina</taxon>
    </lineage>
</organism>
<dbReference type="PANTHER" id="PTHR45700:SF2">
    <property type="entry name" value="UBIQUITIN-PROTEIN LIGASE E3C"/>
    <property type="match status" value="1"/>
</dbReference>
<dbReference type="GO" id="GO:0006511">
    <property type="term" value="P:ubiquitin-dependent protein catabolic process"/>
    <property type="evidence" value="ECO:0007669"/>
    <property type="project" value="TreeGrafter"/>
</dbReference>
<name>A0AAN9B7Y4_9CAEN</name>
<feature type="region of interest" description="Disordered" evidence="14">
    <location>
        <begin position="307"/>
        <end position="338"/>
    </location>
</feature>
<comment type="subunit">
    <text evidence="9">Interacts with 26S proteasomes. Interacts (via the HECT domain) with UBE2D1 and, less efficiently, with UBE2L3.</text>
</comment>
<evidence type="ECO:0000256" key="10">
    <source>
        <dbReference type="ARBA" id="ARBA00067506"/>
    </source>
</evidence>
<feature type="active site" description="Glycyl thioester intermediate" evidence="13">
    <location>
        <position position="1069"/>
    </location>
</feature>
<feature type="domain" description="HECT" evidence="15">
    <location>
        <begin position="762"/>
        <end position="1101"/>
    </location>
</feature>
<dbReference type="InterPro" id="IPR000569">
    <property type="entry name" value="HECT_dom"/>
</dbReference>
<dbReference type="EC" id="2.3.2.26" evidence="3"/>
<evidence type="ECO:0000256" key="2">
    <source>
        <dbReference type="ARBA" id="ARBA00004906"/>
    </source>
</evidence>
<feature type="compositionally biased region" description="Low complexity" evidence="14">
    <location>
        <begin position="316"/>
        <end position="335"/>
    </location>
</feature>
<evidence type="ECO:0000256" key="7">
    <source>
        <dbReference type="ARBA" id="ARBA00022843"/>
    </source>
</evidence>
<comment type="pathway">
    <text evidence="2">Protein modification; protein ubiquitination.</text>
</comment>
<feature type="compositionally biased region" description="Basic and acidic residues" evidence="14">
    <location>
        <begin position="1"/>
        <end position="10"/>
    </location>
</feature>
<keyword evidence="5" id="KW-0808">Transferase</keyword>
<evidence type="ECO:0000256" key="11">
    <source>
        <dbReference type="ARBA" id="ARBA00077269"/>
    </source>
</evidence>
<accession>A0AAN9B7Y4</accession>
<comment type="caution">
    <text evidence="16">The sequence shown here is derived from an EMBL/GenBank/DDBJ whole genome shotgun (WGS) entry which is preliminary data.</text>
</comment>
<evidence type="ECO:0000256" key="3">
    <source>
        <dbReference type="ARBA" id="ARBA00012485"/>
    </source>
</evidence>
<dbReference type="PROSITE" id="PS50237">
    <property type="entry name" value="HECT"/>
    <property type="match status" value="1"/>
</dbReference>
<dbReference type="FunFam" id="3.30.2160.10:FF:000002">
    <property type="entry name" value="Putative Ubiquitin-protein ligase E3C"/>
    <property type="match status" value="1"/>
</dbReference>
<feature type="compositionally biased region" description="Basic and acidic residues" evidence="14">
    <location>
        <begin position="20"/>
        <end position="48"/>
    </location>
</feature>
<reference evidence="16 17" key="1">
    <citation type="submission" date="2024-02" db="EMBL/GenBank/DDBJ databases">
        <title>Chromosome-scale genome assembly of the rough periwinkle Littorina saxatilis.</title>
        <authorList>
            <person name="De Jode A."/>
            <person name="Faria R."/>
            <person name="Formenti G."/>
            <person name="Sims Y."/>
            <person name="Smith T.P."/>
            <person name="Tracey A."/>
            <person name="Wood J.M.D."/>
            <person name="Zagrodzka Z.B."/>
            <person name="Johannesson K."/>
            <person name="Butlin R.K."/>
            <person name="Leder E.H."/>
        </authorList>
    </citation>
    <scope>NUCLEOTIDE SEQUENCE [LARGE SCALE GENOMIC DNA]</scope>
    <source>
        <strain evidence="16">Snail1</strain>
        <tissue evidence="16">Muscle</tissue>
    </source>
</reference>
<evidence type="ECO:0000256" key="14">
    <source>
        <dbReference type="SAM" id="MobiDB-lite"/>
    </source>
</evidence>
<protein>
    <recommendedName>
        <fullName evidence="10">Ubiquitin-protein ligase E3C</fullName>
        <ecNumber evidence="3">2.3.2.26</ecNumber>
    </recommendedName>
    <alternativeName>
        <fullName evidence="11">HECT-type ubiquitin transferase E3C</fullName>
    </alternativeName>
    <alternativeName>
        <fullName evidence="12">RTA-associated ubiquitin ligase</fullName>
    </alternativeName>
</protein>
<keyword evidence="4" id="KW-1017">Isopeptide bond</keyword>
<dbReference type="Pfam" id="PF00632">
    <property type="entry name" value="HECT"/>
    <property type="match status" value="1"/>
</dbReference>
<dbReference type="SMART" id="SM00119">
    <property type="entry name" value="HECTc"/>
    <property type="match status" value="1"/>
</dbReference>
<keyword evidence="17" id="KW-1185">Reference proteome</keyword>
<gene>
    <name evidence="16" type="ORF">V1264_023845</name>
</gene>
<comment type="similarity">
    <text evidence="8">Belongs to the UBE3C family.</text>
</comment>
<comment type="catalytic activity">
    <reaction evidence="1">
        <text>S-ubiquitinyl-[E2 ubiquitin-conjugating enzyme]-L-cysteine + [acceptor protein]-L-lysine = [E2 ubiquitin-conjugating enzyme]-L-cysteine + N(6)-ubiquitinyl-[acceptor protein]-L-lysine.</text>
        <dbReference type="EC" id="2.3.2.26"/>
    </reaction>
</comment>
<dbReference type="FunFam" id="3.90.1750.10:FF:000014">
    <property type="entry name" value="Putative Ubiquitin-protein ligase E3C"/>
    <property type="match status" value="1"/>
</dbReference>
<evidence type="ECO:0000256" key="1">
    <source>
        <dbReference type="ARBA" id="ARBA00000885"/>
    </source>
</evidence>
<sequence>MWSFEGDFRTKPTQSLRGASKQEEKNSLLKRAQEERQKREQARTRDASARKIQSVYRGYVDRKIRNQSLQREFDTELQEVTKKSGTVSPQILSKLIQKLSLFFRPHSDGQRLVLVSQQLLKQKDDYLAWVFQDPPQAILQIKRLLELNLRYLISIIDSPTPIAMPMRMLEVFISPAVYDSVTRHCGKSSDAIVCHLLKHLIRNGYFECMKVILNQKVPSSLERSATPPTPVASSVLDLIMSPVSFATATSDKAFSRQVLLAVCRTLLCPSFTEQVAQFLLPAMAYGKYPFPFVELIQALITYTSDAASEGDGWRGSSPKTSPSSSSMRSVASSPSGTRQDNLLTSPWLLFAILTLGEKKLGHLDGVSGNAYLELVKRLLPHLPTPKEPDLDDEEDEDERMITGEESSFRSLTEIHDECIRLLDSPGHLKCVLTCLRERSEGESIQRVAHICHILLSQQHLSVHRMRLLFCLAFNTEFVRNLWQVCTTVSMTTVTGSSSPLLMMLSSGLPMAEKDIQRIVPLLSTFCSMFSYSLLTLHDADFYGDYTEKGSSMPFTLREMVPMSLALRNACLGIIELAHPDAKFTINEDYRQALQKSGVKRKQITEQDTEKETRLWAFLFKVISTLVRQIYSRDSRRPFCVDGHWLAPNVSVQADKPSQLYKAPHDMFIRRPFAAHRPLTKMSLDDERPPLGNREVRNLIILTELPFVVSFEERVKILQRMIQGEKEEHQGDLHNFQMGPNISVMIRRPYIYEDAFDKLSPENEPNLKVKMRVQLVNAAGLDEAGIDGGGIFREFLSELLKAGFDPNRGFFKYTADRQLYPNPQAGTVAPDYKKHFFFLGRMLGKALYENMMVELPFASFYLAKILSMHTANLDIHHLQSMDPVMYKNLLSLKSYDGDFSDLGLDFTMVIDDFGETKTEELKPGGRHIAVTRDNRIEYVHLVADYFLNKQIRQHCASFREGMADVIKLDWLQMFSSQELQVLISGASVPIDIGDLKRHTNYSGGYKDDSPVIVMFWEAVTQFTDKQKRQLLKFVTSCSRPPLLGFKDLYPAFCIHNAGKEAERLPTASTCMNLLKLPEFTDEKTLRTKLLYAIESGAGFELS</sequence>
<dbReference type="Gene3D" id="3.30.2410.10">
    <property type="entry name" value="Hect, E3 ligase catalytic domain"/>
    <property type="match status" value="1"/>
</dbReference>
<dbReference type="InterPro" id="IPR044611">
    <property type="entry name" value="E3A/B/C-like"/>
</dbReference>
<dbReference type="Gene3D" id="3.30.2160.10">
    <property type="entry name" value="Hect, E3 ligase catalytic domain"/>
    <property type="match status" value="1"/>
</dbReference>
<dbReference type="PROSITE" id="PS50096">
    <property type="entry name" value="IQ"/>
    <property type="match status" value="1"/>
</dbReference>
<dbReference type="EMBL" id="JBAMIC010000011">
    <property type="protein sequence ID" value="KAK7100991.1"/>
    <property type="molecule type" value="Genomic_DNA"/>
</dbReference>
<dbReference type="FunFam" id="3.30.2410.10:FF:000011">
    <property type="entry name" value="Putative Ubiquitin-protein ligase E3C"/>
    <property type="match status" value="1"/>
</dbReference>
<keyword evidence="7" id="KW-0832">Ubl conjugation</keyword>
<evidence type="ECO:0000313" key="17">
    <source>
        <dbReference type="Proteomes" id="UP001374579"/>
    </source>
</evidence>
<evidence type="ECO:0000259" key="15">
    <source>
        <dbReference type="PROSITE" id="PS50237"/>
    </source>
</evidence>
<dbReference type="GO" id="GO:0061630">
    <property type="term" value="F:ubiquitin protein ligase activity"/>
    <property type="evidence" value="ECO:0007669"/>
    <property type="project" value="UniProtKB-EC"/>
</dbReference>
<evidence type="ECO:0000256" key="4">
    <source>
        <dbReference type="ARBA" id="ARBA00022499"/>
    </source>
</evidence>
<dbReference type="Proteomes" id="UP001374579">
    <property type="component" value="Unassembled WGS sequence"/>
</dbReference>
<evidence type="ECO:0000256" key="9">
    <source>
        <dbReference type="ARBA" id="ARBA00063372"/>
    </source>
</evidence>
<dbReference type="CDD" id="cd00078">
    <property type="entry name" value="HECTc"/>
    <property type="match status" value="1"/>
</dbReference>
<evidence type="ECO:0000256" key="13">
    <source>
        <dbReference type="PROSITE-ProRule" id="PRU00104"/>
    </source>
</evidence>
<dbReference type="PANTHER" id="PTHR45700">
    <property type="entry name" value="UBIQUITIN-PROTEIN LIGASE E3C"/>
    <property type="match status" value="1"/>
</dbReference>